<dbReference type="Gene3D" id="3.30.559.10">
    <property type="entry name" value="Chloramphenicol acetyltransferase-like domain"/>
    <property type="match status" value="1"/>
</dbReference>
<dbReference type="InterPro" id="IPR020843">
    <property type="entry name" value="ER"/>
</dbReference>
<dbReference type="InterPro" id="IPR014043">
    <property type="entry name" value="Acyl_transferase_dom"/>
</dbReference>
<keyword evidence="2" id="KW-0596">Phosphopantetheine</keyword>
<dbReference type="InterPro" id="IPR049552">
    <property type="entry name" value="PKS_DH_N"/>
</dbReference>
<keyword evidence="8" id="KW-0012">Acyltransferase</keyword>
<dbReference type="Gene3D" id="3.90.180.10">
    <property type="entry name" value="Medium-chain alcohol dehydrogenases, catalytic domain"/>
    <property type="match status" value="1"/>
</dbReference>
<dbReference type="InterPro" id="IPR001227">
    <property type="entry name" value="Ac_transferase_dom_sf"/>
</dbReference>
<dbReference type="InterPro" id="IPR042104">
    <property type="entry name" value="PKS_dehydratase_sf"/>
</dbReference>
<feature type="region of interest" description="N-terminal hotdog fold" evidence="10">
    <location>
        <begin position="931"/>
        <end position="1062"/>
    </location>
</feature>
<dbReference type="PANTHER" id="PTHR43775">
    <property type="entry name" value="FATTY ACID SYNTHASE"/>
    <property type="match status" value="1"/>
</dbReference>
<dbReference type="InterPro" id="IPR039551">
    <property type="entry name" value="Cho/carn_acyl_trans"/>
</dbReference>
<dbReference type="Gene3D" id="3.40.50.150">
    <property type="entry name" value="Vaccinia Virus protein VP39"/>
    <property type="match status" value="1"/>
</dbReference>
<dbReference type="SUPFAM" id="SSF53901">
    <property type="entry name" value="Thiolase-like"/>
    <property type="match status" value="1"/>
</dbReference>
<sequence>MPSTCPQTPIPIAIIGMSCRLPGGADNPSKLWDLLSNDRTAWQDVPPDRWNWESFHHPYSDSQEGHNQRGGHFIQQDIGAWDAKFFGVSPNEAKAIDPQQRILLETSYEALENAGIPLESIRGSDTAVYVATFSQDWETMMMKDTHNLAKYHVTGTHKAIVANRISYLFDLKGPSLSLDTACSGGLVALHQACQGLRNRESKIALVGGTNLILSPEFMFGMSFLNMLNDDGKSYSFDERGSGYGRGEGVATLVLKRLDDALQDGDPIRAVIRNTGVNQDGKTNGITYPSAESQEMLTRAVYHQVRLDPKETAYVEAHGTGTIAGDKIELGAIQKVFCPNRNSELYVGSVKANMGHLECTSGLAAVIKTALILEKGYIPSVPSLVNLKKSLRDIDKYGIKIPQQLQPWPSNAIRRASVQNFGFGGTNAHVILEALDASTRTNGEAHTNGVNHLEKRSTPPRLFVFSAKSKDCLRSNLSELQKWVSSRQDTLHLGDLAHTLAARRSLMAWRASYVASSAENLASSLERLSLTRSSRHPPVVFLFTGQGAQWFAMGRELLQATNPSVFRDSIFKSDEILKTLGLTWSLVEELQRDKASSQIDKSEFAQPASTAIQVALVDFLKHLGILPEAVVGHSSGEIAAAYAAGALTQEEALTVSFCRSQIASWCHEMIPTRGAMLAAGLGEASILPYIQQVPYSRGIVSVACINSPVSTTLTGDKEAVEDLQKLLEKASVFNRLLKVDTAYHSHHMRTVAPRYLDALGEVRGTTLTSTGVRFFSSVTTMEKTFGFGSEYWVKNLVSQVRFSEALESLCRCLRQENSGIMNPVFIEIGPHAALKGPFGQTLKALNLANFDYEYTSALVRLQDACQSVLSAVGKLFELGYPVNVDTANSLGSPSLPAKVISDLPTYCWDHSAKYWHESRLSKEYRLRQHPYHDLLGLRAISGNSIDPTWRQILSVDRQPWLADHVIDGFKIFPGSGYVCMAIQAAWQLAEDSKKTDKISHVRLQNVRFIKALVIPDSPETVEVQIILRRGPSTWREFVVAALSAEGQWSEHCRGSVTAEYGSQENEVEGTREADIASDIRAQWVQNARESCKTEVDHNTIYSNLERNGNVYGPTFADIVHLNLGDHEAVATVRVPDVQSHMPGQFMQRHLIHPTTLDAITHVFLPLQAIYHKSGSVMPTSIGDIIISPTVPNQAGRELEVVVGLLATGAKIAVLEKGETDLRAEPVVSMSNLETVVIGEGQKSPDEGHERNTVLHIDWETDADFFSGPSLRPTTPPGKAAIDHHVVLARGAALHIRSCITNISRDDEGFDPSSLTGYRKHLFKWMQDYNSSQASKMLLADVSMISAIEILSSLPKLGVEGDLLSTIGPNLISIVKGEMNPLPLLLEKGRLGQVQENIETGRKLGVHVSQYLSSYAIKRPRMKVLEIGSSTGYHTGDILKAFEGRNIQSYDLTDVSLSLLQQLKSSFAQHEGVNFKALDINQDPFDQGFGPDSYDVVIVNNVLRIANSLDGAVKNTRKLLVPGGALVLLGMRDPSPTYGLIFGMMESMWSSQHSDQLPLPSPAEWEHVLSANSFSGLEPATKTFGRVGQSCYCAISTALASTTRKRMPVNIITNTEGKLLNFAGQFSSILATNGMASSISGLTQHKIAPESLYVVLDEGSDPLLGNPSSARFSELKTLALKAKSVLWVSMRADGANSSSGADMNMVTGFTRVARKENESLKLVSLVVKQDSPANLDILRVMLRIMDISFYQQRSPTCELEYEYSDGRVLVPRVRAAANYQRWIQSKTDETTTDATPFLSPERPLRMEIATPGLLRSIRFTDDEPRGILGPFDVEVEAKAYGVNPTDVDTALGHVSEQVKATAVSEWAGIITAVGTGLREQWKVGDRVFGLGGTAPFASNPSIPNSTLMRKIPFSMAFSEAASLLTAFVTAYHSLTNVAKLEAGQSILIHAADEPTGQAAIMMSQMMGVEIFATVKDSAGRTLIKDEFHIAESHIFSNQFSTFREGVIRQTAGKGVDVILNSLGGSRFEDSWACLADFGTFIDIGYGDSPLTMTTTDKNAGFVSLNLGLLVHRRPQVIGEVLDKVMELFSSGRLSLVSPIIKMSMSDIEDAFRLHSKSQVKIVLEVNDGALVKATVPRPAPLRFSSDATYVIAGGLGNLGLKICPLLASHGAKHIVALSRSGATRHSGHREALEEELEALGGKLYLPACDITDGNKVHEVAKWCADNLPPVRGVIQSATVFQDGTLENMDAQLFNGAVRPKRIGTLNLHSAFDGDNLDFFVMVSSAAAILGTKGQAHYNSGNSFEEGFARQQLAAGSRTHFTTIMPALIGGSDADTTGPERRQMLFRQGATIVEFDEVISMIEYAVGTQAPRDGYSQLIVGIDPNAIPNDGTYNYPFFTDILQTKDVTSTKDETQQAPATLSQKLAAAKTLQETHDVVSEAVTTKIRELIAIGPDDMRLDVPLPDLGIDSLVAIEIKNWIGREFEAPLQTSQVLDATSIITLTDTILQKSKRIGKNKMDDTSKAVSDTPTTNGTTTHGTTSNGTATSGPTTNGSSSVGKSNKSQELVQVNSRPKHGFDCCSASEELPILPLLDLDTVLDLYFGAIKHLLTPPELEHMVTLLQRLGEPGGMGRKLHARLMDRFNDPTIDNWLFKPYLETIFTGRNYPVSPFSTFAGSDTLSKFPHRQAERAAIISLAALEFKQKLEGGRLEPTVIGGRPQCMYLHGWLFNSFREALPGIDEMRKMPSENYIAVLRRGHLFKVNLTDDQGRHVPFAELESNFQAILDKVNDDSWVGILTADERDSWAEMRQAFKNLSSDNKQYLDMVEGAAFVVSLDDGTPTTPFERMRCWQLNDGFNRWFDKGLKFVVCSNGMSGSVVEHSMIDGMTVRELYDATSSAIFNYRRDGPDTLDSRNGVDEIKLEEYTCQSSPIIDERIAHVRARYLQETSIIGFTTWECVNFGQEYLQLHKVPAKGIFETMVQLGSKYFLGENHPCWSAISMGHAHKGRPEIIQTYTAELKAFCDAADNSSIGVQKRQTLLFAAARSHVANVNRVQQGKGYERTMSAMQTVLKDDEQMPEIYNDPTYISMRPHWLMTGSTDLGGSGGGEFGMVLRYPDSVWVQYVVDAASAKFSIVTGRDRTERFCECMEKAARLIHELLEVE</sequence>
<dbReference type="SUPFAM" id="SSF50129">
    <property type="entry name" value="GroES-like"/>
    <property type="match status" value="1"/>
</dbReference>
<dbReference type="InterPro" id="IPR013968">
    <property type="entry name" value="PKS_KR"/>
</dbReference>
<dbReference type="GO" id="GO:0016491">
    <property type="term" value="F:oxidoreductase activity"/>
    <property type="evidence" value="ECO:0007669"/>
    <property type="project" value="UniProtKB-KW"/>
</dbReference>
<dbReference type="Pfam" id="PF14765">
    <property type="entry name" value="PS-DH"/>
    <property type="match status" value="1"/>
</dbReference>
<dbReference type="SUPFAM" id="SSF52151">
    <property type="entry name" value="FabD/lysophospholipase-like"/>
    <property type="match status" value="1"/>
</dbReference>
<feature type="region of interest" description="C-terminal hotdog fold" evidence="10">
    <location>
        <begin position="1091"/>
        <end position="1242"/>
    </location>
</feature>
<dbReference type="SMART" id="SM00822">
    <property type="entry name" value="PKS_KR"/>
    <property type="match status" value="1"/>
</dbReference>
<evidence type="ECO:0000256" key="6">
    <source>
        <dbReference type="ARBA" id="ARBA00023002"/>
    </source>
</evidence>
<dbReference type="InterPro" id="IPR014030">
    <property type="entry name" value="Ketoacyl_synth_N"/>
</dbReference>
<organism evidence="15 16">
    <name type="scientific">Fusarium falciforme</name>
    <dbReference type="NCBI Taxonomy" id="195108"/>
    <lineage>
        <taxon>Eukaryota</taxon>
        <taxon>Fungi</taxon>
        <taxon>Dikarya</taxon>
        <taxon>Ascomycota</taxon>
        <taxon>Pezizomycotina</taxon>
        <taxon>Sordariomycetes</taxon>
        <taxon>Hypocreomycetidae</taxon>
        <taxon>Hypocreales</taxon>
        <taxon>Nectriaceae</taxon>
        <taxon>Fusarium</taxon>
        <taxon>Fusarium solani species complex</taxon>
    </lineage>
</organism>
<keyword evidence="5" id="KW-0521">NADP</keyword>
<dbReference type="Pfam" id="PF21089">
    <property type="entry name" value="PKS_DH_N"/>
    <property type="match status" value="1"/>
</dbReference>
<dbReference type="InterPro" id="IPR000542">
    <property type="entry name" value="Carn_acyl_trans"/>
</dbReference>
<evidence type="ECO:0000256" key="10">
    <source>
        <dbReference type="PROSITE-ProRule" id="PRU01363"/>
    </source>
</evidence>
<dbReference type="SMART" id="SM00829">
    <property type="entry name" value="PKS_ER"/>
    <property type="match status" value="1"/>
</dbReference>
<dbReference type="InterPro" id="IPR023213">
    <property type="entry name" value="CAT-like_dom_sf"/>
</dbReference>
<evidence type="ECO:0000313" key="16">
    <source>
        <dbReference type="Proteomes" id="UP001152087"/>
    </source>
</evidence>
<dbReference type="Pfam" id="PF08659">
    <property type="entry name" value="KR"/>
    <property type="match status" value="1"/>
</dbReference>
<evidence type="ECO:0000256" key="2">
    <source>
        <dbReference type="ARBA" id="ARBA00022450"/>
    </source>
</evidence>
<dbReference type="SUPFAM" id="SSF52777">
    <property type="entry name" value="CoA-dependent acyltransferases"/>
    <property type="match status" value="2"/>
</dbReference>
<dbReference type="GO" id="GO:0004312">
    <property type="term" value="F:fatty acid synthase activity"/>
    <property type="evidence" value="ECO:0007669"/>
    <property type="project" value="TreeGrafter"/>
</dbReference>
<dbReference type="SMART" id="SM00826">
    <property type="entry name" value="PKS_DH"/>
    <property type="match status" value="1"/>
</dbReference>
<dbReference type="PROSITE" id="PS00440">
    <property type="entry name" value="ACYLTRANSF_C_2"/>
    <property type="match status" value="1"/>
</dbReference>
<feature type="region of interest" description="Disordered" evidence="11">
    <location>
        <begin position="2514"/>
        <end position="2565"/>
    </location>
</feature>
<evidence type="ECO:0000259" key="13">
    <source>
        <dbReference type="PROSITE" id="PS52004"/>
    </source>
</evidence>
<dbReference type="Gene3D" id="3.40.47.10">
    <property type="match status" value="1"/>
</dbReference>
<dbReference type="SMART" id="SM00823">
    <property type="entry name" value="PKS_PP"/>
    <property type="match status" value="1"/>
</dbReference>
<feature type="active site" description="Proton donor; for dehydratase activity" evidence="10">
    <location>
        <position position="1156"/>
    </location>
</feature>
<dbReference type="InterPro" id="IPR042231">
    <property type="entry name" value="Cho/carn_acyl_trans_2"/>
</dbReference>
<dbReference type="InterPro" id="IPR049551">
    <property type="entry name" value="PKS_DH_C"/>
</dbReference>
<dbReference type="InterPro" id="IPR036291">
    <property type="entry name" value="NAD(P)-bd_dom_sf"/>
</dbReference>
<keyword evidence="6" id="KW-0560">Oxidoreductase</keyword>
<dbReference type="Gene3D" id="3.40.366.10">
    <property type="entry name" value="Malonyl-Coenzyme A Acyl Carrier Protein, domain 2"/>
    <property type="match status" value="1"/>
</dbReference>
<proteinExistence type="inferred from homology"/>
<dbReference type="InterPro" id="IPR032821">
    <property type="entry name" value="PKS_assoc"/>
</dbReference>
<dbReference type="GO" id="GO:0031177">
    <property type="term" value="F:phosphopantetheine binding"/>
    <property type="evidence" value="ECO:0007669"/>
    <property type="project" value="InterPro"/>
</dbReference>
<dbReference type="Gene3D" id="3.30.559.70">
    <property type="entry name" value="Choline/Carnitine o-acyltransferase, domain 2"/>
    <property type="match status" value="1"/>
</dbReference>
<keyword evidence="7" id="KW-0511">Multifunctional enzyme</keyword>
<evidence type="ECO:0008006" key="17">
    <source>
        <dbReference type="Google" id="ProtNLM"/>
    </source>
</evidence>
<reference evidence="15" key="1">
    <citation type="submission" date="2022-09" db="EMBL/GenBank/DDBJ databases">
        <title>Fusarium specimens isolated from Avocado Roots.</title>
        <authorList>
            <person name="Stajich J."/>
            <person name="Roper C."/>
            <person name="Heimlech-Rivalta G."/>
        </authorList>
    </citation>
    <scope>NUCLEOTIDE SEQUENCE</scope>
    <source>
        <strain evidence="15">A02</strain>
    </source>
</reference>
<feature type="active site" description="Proton acceptor" evidence="9">
    <location>
        <position position="2876"/>
    </location>
</feature>
<gene>
    <name evidence="15" type="ORF">NW755_009967</name>
</gene>
<evidence type="ECO:0000256" key="5">
    <source>
        <dbReference type="ARBA" id="ARBA00022857"/>
    </source>
</evidence>
<feature type="domain" description="Ketosynthase family 3 (KS3)" evidence="13">
    <location>
        <begin position="9"/>
        <end position="433"/>
    </location>
</feature>
<dbReference type="SMART" id="SM00827">
    <property type="entry name" value="PKS_AT"/>
    <property type="match status" value="1"/>
</dbReference>
<evidence type="ECO:0000256" key="7">
    <source>
        <dbReference type="ARBA" id="ARBA00023268"/>
    </source>
</evidence>
<dbReference type="InterPro" id="IPR050091">
    <property type="entry name" value="PKS_NRPS_Biosynth_Enz"/>
</dbReference>
<name>A0A9W8UWB8_9HYPO</name>
<dbReference type="Pfam" id="PF08242">
    <property type="entry name" value="Methyltransf_12"/>
    <property type="match status" value="1"/>
</dbReference>
<dbReference type="PROSITE" id="PS50075">
    <property type="entry name" value="CARRIER"/>
    <property type="match status" value="1"/>
</dbReference>
<dbReference type="InterPro" id="IPR057326">
    <property type="entry name" value="KR_dom"/>
</dbReference>
<dbReference type="InterPro" id="IPR013154">
    <property type="entry name" value="ADH-like_N"/>
</dbReference>
<dbReference type="PROSITE" id="PS52019">
    <property type="entry name" value="PKS_MFAS_DH"/>
    <property type="match status" value="1"/>
</dbReference>
<dbReference type="InterPro" id="IPR013217">
    <property type="entry name" value="Methyltransf_12"/>
</dbReference>
<dbReference type="SUPFAM" id="SSF47336">
    <property type="entry name" value="ACP-like"/>
    <property type="match status" value="1"/>
</dbReference>
<accession>A0A9W8UWB8</accession>
<dbReference type="PROSITE" id="PS52004">
    <property type="entry name" value="KS3_2"/>
    <property type="match status" value="1"/>
</dbReference>
<dbReference type="PANTHER" id="PTHR43775:SF22">
    <property type="entry name" value="SYNTHASE, PUTATIVE (JCVI)-RELATED"/>
    <property type="match status" value="1"/>
</dbReference>
<evidence type="ECO:0000313" key="15">
    <source>
        <dbReference type="EMBL" id="KAJ4183118.1"/>
    </source>
</evidence>
<dbReference type="InterPro" id="IPR009081">
    <property type="entry name" value="PP-bd_ACP"/>
</dbReference>
<dbReference type="CDD" id="cd00833">
    <property type="entry name" value="PKS"/>
    <property type="match status" value="1"/>
</dbReference>
<dbReference type="InterPro" id="IPR016039">
    <property type="entry name" value="Thiolase-like"/>
</dbReference>
<protein>
    <recommendedName>
        <fullName evidence="17">Polyketide synthase</fullName>
    </recommendedName>
</protein>
<dbReference type="Pfam" id="PF02801">
    <property type="entry name" value="Ketoacyl-synt_C"/>
    <property type="match status" value="1"/>
</dbReference>
<keyword evidence="16" id="KW-1185">Reference proteome</keyword>
<keyword evidence="3" id="KW-0597">Phosphoprotein</keyword>
<dbReference type="InterPro" id="IPR036736">
    <property type="entry name" value="ACP-like_sf"/>
</dbReference>
<dbReference type="SMART" id="SM00825">
    <property type="entry name" value="PKS_KS"/>
    <property type="match status" value="1"/>
</dbReference>
<dbReference type="InterPro" id="IPR014031">
    <property type="entry name" value="Ketoacyl_synth_C"/>
</dbReference>
<dbReference type="SUPFAM" id="SSF55048">
    <property type="entry name" value="Probable ACP-binding domain of malonyl-CoA ACP transacylase"/>
    <property type="match status" value="1"/>
</dbReference>
<evidence type="ECO:0000256" key="9">
    <source>
        <dbReference type="PIRSR" id="PIRSR600542-1"/>
    </source>
</evidence>
<dbReference type="Pfam" id="PF13602">
    <property type="entry name" value="ADH_zinc_N_2"/>
    <property type="match status" value="1"/>
</dbReference>
<dbReference type="Gene3D" id="1.10.1200.10">
    <property type="entry name" value="ACP-like"/>
    <property type="match status" value="1"/>
</dbReference>
<comment type="caution">
    <text evidence="15">The sequence shown here is derived from an EMBL/GenBank/DDBJ whole genome shotgun (WGS) entry which is preliminary data.</text>
</comment>
<evidence type="ECO:0000256" key="8">
    <source>
        <dbReference type="ARBA" id="ARBA00023315"/>
    </source>
</evidence>
<evidence type="ECO:0000259" key="14">
    <source>
        <dbReference type="PROSITE" id="PS52019"/>
    </source>
</evidence>
<dbReference type="InterPro" id="IPR049900">
    <property type="entry name" value="PKS_mFAS_DH"/>
</dbReference>
<dbReference type="InterPro" id="IPR020806">
    <property type="entry name" value="PKS_PP-bd"/>
</dbReference>
<feature type="active site" description="Proton acceptor; for dehydratase activity" evidence="10">
    <location>
        <position position="963"/>
    </location>
</feature>
<dbReference type="Pfam" id="PF00109">
    <property type="entry name" value="ketoacyl-synt"/>
    <property type="match status" value="1"/>
</dbReference>
<dbReference type="Pfam" id="PF00698">
    <property type="entry name" value="Acyl_transf_1"/>
    <property type="match status" value="1"/>
</dbReference>
<dbReference type="InterPro" id="IPR016035">
    <property type="entry name" value="Acyl_Trfase/lysoPLipase"/>
</dbReference>
<dbReference type="InterPro" id="IPR029063">
    <property type="entry name" value="SAM-dependent_MTases_sf"/>
</dbReference>
<dbReference type="GO" id="GO:0044550">
    <property type="term" value="P:secondary metabolite biosynthetic process"/>
    <property type="evidence" value="ECO:0007669"/>
    <property type="project" value="UniProtKB-ARBA"/>
</dbReference>
<dbReference type="SUPFAM" id="SSF53335">
    <property type="entry name" value="S-adenosyl-L-methionine-dependent methyltransferases"/>
    <property type="match status" value="1"/>
</dbReference>
<dbReference type="InterPro" id="IPR020841">
    <property type="entry name" value="PKS_Beta-ketoAc_synthase_dom"/>
</dbReference>
<dbReference type="Gene3D" id="3.10.129.110">
    <property type="entry name" value="Polyketide synthase dehydratase"/>
    <property type="match status" value="1"/>
</dbReference>
<dbReference type="SUPFAM" id="SSF51735">
    <property type="entry name" value="NAD(P)-binding Rossmann-fold domains"/>
    <property type="match status" value="2"/>
</dbReference>
<dbReference type="GO" id="GO:0006633">
    <property type="term" value="P:fatty acid biosynthetic process"/>
    <property type="evidence" value="ECO:0007669"/>
    <property type="project" value="TreeGrafter"/>
</dbReference>
<dbReference type="EMBL" id="JAOQAV010000031">
    <property type="protein sequence ID" value="KAJ4183118.1"/>
    <property type="molecule type" value="Genomic_DNA"/>
</dbReference>
<dbReference type="CDD" id="cd02440">
    <property type="entry name" value="AdoMet_MTases"/>
    <property type="match status" value="1"/>
</dbReference>
<dbReference type="Gene3D" id="3.40.50.720">
    <property type="entry name" value="NAD(P)-binding Rossmann-like Domain"/>
    <property type="match status" value="2"/>
</dbReference>
<dbReference type="InterPro" id="IPR020807">
    <property type="entry name" value="PKS_DH"/>
</dbReference>
<evidence type="ECO:0000259" key="12">
    <source>
        <dbReference type="PROSITE" id="PS50075"/>
    </source>
</evidence>
<dbReference type="Proteomes" id="UP001152087">
    <property type="component" value="Unassembled WGS sequence"/>
</dbReference>
<evidence type="ECO:0000256" key="11">
    <source>
        <dbReference type="SAM" id="MobiDB-lite"/>
    </source>
</evidence>
<dbReference type="Pfam" id="PF00755">
    <property type="entry name" value="Carn_acyltransf"/>
    <property type="match status" value="1"/>
</dbReference>
<dbReference type="CDD" id="cd05195">
    <property type="entry name" value="enoyl_red"/>
    <property type="match status" value="1"/>
</dbReference>
<dbReference type="InterPro" id="IPR011032">
    <property type="entry name" value="GroES-like_sf"/>
</dbReference>
<feature type="compositionally biased region" description="Low complexity" evidence="11">
    <location>
        <begin position="2525"/>
        <end position="2560"/>
    </location>
</feature>
<dbReference type="Pfam" id="PF16197">
    <property type="entry name" value="KAsynt_C_assoc"/>
    <property type="match status" value="1"/>
</dbReference>
<dbReference type="InterPro" id="IPR016036">
    <property type="entry name" value="Malonyl_transacylase_ACP-bd"/>
</dbReference>
<comment type="similarity">
    <text evidence="1">Belongs to the carnitine/choline acetyltransferase family.</text>
</comment>
<dbReference type="Pfam" id="PF23297">
    <property type="entry name" value="ACP_SdgA_C"/>
    <property type="match status" value="1"/>
</dbReference>
<dbReference type="Pfam" id="PF08240">
    <property type="entry name" value="ADH_N"/>
    <property type="match status" value="1"/>
</dbReference>
<evidence type="ECO:0000256" key="1">
    <source>
        <dbReference type="ARBA" id="ARBA00005232"/>
    </source>
</evidence>
<evidence type="ECO:0000256" key="4">
    <source>
        <dbReference type="ARBA" id="ARBA00022679"/>
    </source>
</evidence>
<evidence type="ECO:0000256" key="3">
    <source>
        <dbReference type="ARBA" id="ARBA00022553"/>
    </source>
</evidence>
<feature type="domain" description="PKS/mFAS DH" evidence="14">
    <location>
        <begin position="931"/>
        <end position="1242"/>
    </location>
</feature>
<feature type="domain" description="Carrier" evidence="12">
    <location>
        <begin position="2429"/>
        <end position="2507"/>
    </location>
</feature>
<keyword evidence="4" id="KW-0808">Transferase</keyword>